<feature type="transmembrane region" description="Helical" evidence="6">
    <location>
        <begin position="232"/>
        <end position="254"/>
    </location>
</feature>
<feature type="region of interest" description="Disordered" evidence="5">
    <location>
        <begin position="25"/>
        <end position="65"/>
    </location>
</feature>
<organism evidence="8 9">
    <name type="scientific">Diplodia corticola</name>
    <dbReference type="NCBI Taxonomy" id="236234"/>
    <lineage>
        <taxon>Eukaryota</taxon>
        <taxon>Fungi</taxon>
        <taxon>Dikarya</taxon>
        <taxon>Ascomycota</taxon>
        <taxon>Pezizomycotina</taxon>
        <taxon>Dothideomycetes</taxon>
        <taxon>Dothideomycetes incertae sedis</taxon>
        <taxon>Botryosphaeriales</taxon>
        <taxon>Botryosphaeriaceae</taxon>
        <taxon>Diplodia</taxon>
    </lineage>
</organism>
<evidence type="ECO:0000256" key="2">
    <source>
        <dbReference type="ARBA" id="ARBA00022692"/>
    </source>
</evidence>
<sequence length="595" mass="62833">MATTALALVRSSSLTEARSESAVLELQSTATAPRNASSTSEVNHRPTASATTTPTHTNPEEIHDQTSRLPLRKLLTAYSCLAAVYFISSLDINAAANALPAISRSLNAGTSITWAGASYLMGQTAFQPLYGRLSDILGRKPLLLACIAILILGDLLCGFAQSAPWLYACRAFAGVGGGGISSLVQIIVSDLVSLRDRGKYQGLLSGAIGLGSSTGPFLAAAMVARGEGGWRWIFWTPSLMAGVCAAAMVGVLPLKKVQGGWREKVRKVDWWGLGAGVVGVLFVLIPINSGGSTWPWNSALVISMLVVGAFSLALFVVVEKRFAALPMIPPRLFARRATTVIYLQSALYNAVWQIDMYFLPVYFQDVRGFAPLQSATLVLPLLLLQSVAGVLSGPLMTKLARYGPVLYTGMALWLLGAVLKLALFTRTTPISLYITTLVIEGTGIGFVLQPALVALQTLTIPPTDRAVATSTRNLARALGSVLGVATATALQNGVMRGALSSNLPQNIRARVLDGTWQRPGDTDGDGDAAGALWVDAVLEAKMRGVRAVFAMLVPVMAACVVGLGWVPDGVLSGDDRGGVGEVRRRERGEGEGRDA</sequence>
<keyword evidence="9" id="KW-1185">Reference proteome</keyword>
<comment type="caution">
    <text evidence="8">The sequence shown here is derived from an EMBL/GenBank/DDBJ whole genome shotgun (WGS) entry which is preliminary data.</text>
</comment>
<feature type="transmembrane region" description="Helical" evidence="6">
    <location>
        <begin position="430"/>
        <end position="455"/>
    </location>
</feature>
<dbReference type="InterPro" id="IPR020846">
    <property type="entry name" value="MFS_dom"/>
</dbReference>
<keyword evidence="2 6" id="KW-0812">Transmembrane</keyword>
<dbReference type="GO" id="GO:0022857">
    <property type="term" value="F:transmembrane transporter activity"/>
    <property type="evidence" value="ECO:0007669"/>
    <property type="project" value="InterPro"/>
</dbReference>
<dbReference type="PANTHER" id="PTHR23501">
    <property type="entry name" value="MAJOR FACILITATOR SUPERFAMILY"/>
    <property type="match status" value="1"/>
</dbReference>
<dbReference type="EMBL" id="MNUE01000036">
    <property type="protein sequence ID" value="OJD32811.1"/>
    <property type="molecule type" value="Genomic_DNA"/>
</dbReference>
<dbReference type="GeneID" id="31015123"/>
<feature type="transmembrane region" description="Helical" evidence="6">
    <location>
        <begin position="204"/>
        <end position="226"/>
    </location>
</feature>
<evidence type="ECO:0000256" key="6">
    <source>
        <dbReference type="SAM" id="Phobius"/>
    </source>
</evidence>
<name>A0A1J9RJR5_9PEZI</name>
<evidence type="ECO:0000313" key="8">
    <source>
        <dbReference type="EMBL" id="OJD32811.1"/>
    </source>
</evidence>
<evidence type="ECO:0000313" key="9">
    <source>
        <dbReference type="Proteomes" id="UP000183809"/>
    </source>
</evidence>
<accession>A0A1J9RJR5</accession>
<dbReference type="AlphaFoldDB" id="A0A1J9RJR5"/>
<dbReference type="Gene3D" id="1.20.1250.20">
    <property type="entry name" value="MFS general substrate transporter like domains"/>
    <property type="match status" value="1"/>
</dbReference>
<feature type="transmembrane region" description="Helical" evidence="6">
    <location>
        <begin position="270"/>
        <end position="287"/>
    </location>
</feature>
<feature type="domain" description="Major facilitator superfamily (MFS) profile" evidence="7">
    <location>
        <begin position="77"/>
        <end position="570"/>
    </location>
</feature>
<feature type="compositionally biased region" description="Polar residues" evidence="5">
    <location>
        <begin position="26"/>
        <end position="41"/>
    </location>
</feature>
<protein>
    <submittedName>
        <fullName evidence="8">Mfs transporter</fullName>
    </submittedName>
</protein>
<dbReference type="GO" id="GO:0005886">
    <property type="term" value="C:plasma membrane"/>
    <property type="evidence" value="ECO:0007669"/>
    <property type="project" value="TreeGrafter"/>
</dbReference>
<dbReference type="Gene3D" id="1.20.1720.10">
    <property type="entry name" value="Multidrug resistance protein D"/>
    <property type="match status" value="1"/>
</dbReference>
<evidence type="ECO:0000256" key="1">
    <source>
        <dbReference type="ARBA" id="ARBA00004141"/>
    </source>
</evidence>
<comment type="subcellular location">
    <subcellularLocation>
        <location evidence="1">Membrane</location>
        <topology evidence="1">Multi-pass membrane protein</topology>
    </subcellularLocation>
</comment>
<dbReference type="PANTHER" id="PTHR23501:SF78">
    <property type="entry name" value="MAJOR FACILITATOR SUPERFAMILY (MFS) PROFILE DOMAIN-CONTAINING PROTEIN-RELATED"/>
    <property type="match status" value="1"/>
</dbReference>
<dbReference type="Pfam" id="PF07690">
    <property type="entry name" value="MFS_1"/>
    <property type="match status" value="1"/>
</dbReference>
<reference evidence="8 9" key="1">
    <citation type="submission" date="2016-10" db="EMBL/GenBank/DDBJ databases">
        <title>Proteomics and genomics reveal pathogen-plant mechanisms compatible with a hemibiotrophic lifestyle of Diplodia corticola.</title>
        <authorList>
            <person name="Fernandes I."/>
            <person name="De Jonge R."/>
            <person name="Van De Peer Y."/>
            <person name="Devreese B."/>
            <person name="Alves A."/>
            <person name="Esteves A.C."/>
        </authorList>
    </citation>
    <scope>NUCLEOTIDE SEQUENCE [LARGE SCALE GENOMIC DNA]</scope>
    <source>
        <strain evidence="8 9">CBS 112549</strain>
    </source>
</reference>
<dbReference type="SUPFAM" id="SSF103473">
    <property type="entry name" value="MFS general substrate transporter"/>
    <property type="match status" value="1"/>
</dbReference>
<feature type="compositionally biased region" description="Low complexity" evidence="5">
    <location>
        <begin position="46"/>
        <end position="57"/>
    </location>
</feature>
<dbReference type="Proteomes" id="UP000183809">
    <property type="component" value="Unassembled WGS sequence"/>
</dbReference>
<feature type="transmembrane region" description="Helical" evidence="6">
    <location>
        <begin position="171"/>
        <end position="192"/>
    </location>
</feature>
<dbReference type="InterPro" id="IPR011701">
    <property type="entry name" value="MFS"/>
</dbReference>
<evidence type="ECO:0000259" key="7">
    <source>
        <dbReference type="PROSITE" id="PS50850"/>
    </source>
</evidence>
<evidence type="ECO:0000256" key="5">
    <source>
        <dbReference type="SAM" id="MobiDB-lite"/>
    </source>
</evidence>
<feature type="region of interest" description="Disordered" evidence="5">
    <location>
        <begin position="576"/>
        <end position="595"/>
    </location>
</feature>
<proteinExistence type="predicted"/>
<feature type="transmembrane region" description="Helical" evidence="6">
    <location>
        <begin position="299"/>
        <end position="318"/>
    </location>
</feature>
<feature type="transmembrane region" description="Helical" evidence="6">
    <location>
        <begin position="405"/>
        <end position="424"/>
    </location>
</feature>
<feature type="transmembrane region" description="Helical" evidence="6">
    <location>
        <begin position="547"/>
        <end position="566"/>
    </location>
</feature>
<feature type="transmembrane region" description="Helical" evidence="6">
    <location>
        <begin position="375"/>
        <end position="393"/>
    </location>
</feature>
<feature type="transmembrane region" description="Helical" evidence="6">
    <location>
        <begin position="142"/>
        <end position="165"/>
    </location>
</feature>
<dbReference type="InterPro" id="IPR036259">
    <property type="entry name" value="MFS_trans_sf"/>
</dbReference>
<evidence type="ECO:0000256" key="3">
    <source>
        <dbReference type="ARBA" id="ARBA00022989"/>
    </source>
</evidence>
<dbReference type="RefSeq" id="XP_020129071.1">
    <property type="nucleotide sequence ID" value="XM_020274862.1"/>
</dbReference>
<keyword evidence="4 6" id="KW-0472">Membrane</keyword>
<dbReference type="OrthoDB" id="10021397at2759"/>
<keyword evidence="3 6" id="KW-1133">Transmembrane helix</keyword>
<gene>
    <name evidence="8" type="ORF">BKCO1_36000109</name>
</gene>
<dbReference type="PRINTS" id="PR01036">
    <property type="entry name" value="TCRTETB"/>
</dbReference>
<dbReference type="PROSITE" id="PS50850">
    <property type="entry name" value="MFS"/>
    <property type="match status" value="1"/>
</dbReference>
<feature type="transmembrane region" description="Helical" evidence="6">
    <location>
        <begin position="339"/>
        <end position="363"/>
    </location>
</feature>
<evidence type="ECO:0000256" key="4">
    <source>
        <dbReference type="ARBA" id="ARBA00023136"/>
    </source>
</evidence>